<evidence type="ECO:0000256" key="3">
    <source>
        <dbReference type="ARBA" id="ARBA00022737"/>
    </source>
</evidence>
<evidence type="ECO:0000256" key="6">
    <source>
        <dbReference type="ARBA" id="ARBA00023242"/>
    </source>
</evidence>
<name>A0A653C321_CALMS</name>
<dbReference type="PROSITE" id="PS00028">
    <property type="entry name" value="ZINC_FINGER_C2H2_1"/>
    <property type="match status" value="9"/>
</dbReference>
<evidence type="ECO:0000256" key="2">
    <source>
        <dbReference type="ARBA" id="ARBA00022723"/>
    </source>
</evidence>
<dbReference type="Pfam" id="PF13912">
    <property type="entry name" value="zf-C2H2_6"/>
    <property type="match status" value="2"/>
</dbReference>
<dbReference type="SMART" id="SM00868">
    <property type="entry name" value="zf-AD"/>
    <property type="match status" value="1"/>
</dbReference>
<evidence type="ECO:0000313" key="13">
    <source>
        <dbReference type="Proteomes" id="UP000410492"/>
    </source>
</evidence>
<feature type="domain" description="C2H2-type" evidence="10">
    <location>
        <begin position="689"/>
        <end position="713"/>
    </location>
</feature>
<feature type="region of interest" description="Disordered" evidence="9">
    <location>
        <begin position="573"/>
        <end position="604"/>
    </location>
</feature>
<feature type="compositionally biased region" description="Basic and acidic residues" evidence="9">
    <location>
        <begin position="573"/>
        <end position="583"/>
    </location>
</feature>
<dbReference type="SUPFAM" id="SSF57667">
    <property type="entry name" value="beta-beta-alpha zinc fingers"/>
    <property type="match status" value="5"/>
</dbReference>
<feature type="region of interest" description="Disordered" evidence="9">
    <location>
        <begin position="154"/>
        <end position="256"/>
    </location>
</feature>
<feature type="compositionally biased region" description="Acidic residues" evidence="9">
    <location>
        <begin position="210"/>
        <end position="221"/>
    </location>
</feature>
<proteinExistence type="predicted"/>
<feature type="domain" description="C2H2-type" evidence="10">
    <location>
        <begin position="714"/>
        <end position="742"/>
    </location>
</feature>
<dbReference type="SUPFAM" id="SSF57716">
    <property type="entry name" value="Glucocorticoid receptor-like (DNA-binding domain)"/>
    <property type="match status" value="1"/>
</dbReference>
<evidence type="ECO:0008006" key="14">
    <source>
        <dbReference type="Google" id="ProtNLM"/>
    </source>
</evidence>
<keyword evidence="2 8" id="KW-0479">Metal-binding</keyword>
<feature type="compositionally biased region" description="Basic and acidic residues" evidence="9">
    <location>
        <begin position="246"/>
        <end position="256"/>
    </location>
</feature>
<keyword evidence="6" id="KW-0539">Nucleus</keyword>
<accession>A0A653C321</accession>
<protein>
    <recommendedName>
        <fullName evidence="14">Protein krueppel</fullName>
    </recommendedName>
</protein>
<evidence type="ECO:0000259" key="11">
    <source>
        <dbReference type="PROSITE" id="PS51915"/>
    </source>
</evidence>
<dbReference type="Proteomes" id="UP000410492">
    <property type="component" value="Unassembled WGS sequence"/>
</dbReference>
<feature type="domain" description="C2H2-type" evidence="10">
    <location>
        <begin position="293"/>
        <end position="312"/>
    </location>
</feature>
<comment type="subcellular location">
    <subcellularLocation>
        <location evidence="1">Nucleus</location>
    </subcellularLocation>
</comment>
<dbReference type="PANTHER" id="PTHR16515:SF66">
    <property type="entry name" value="C2H2-TYPE DOMAIN-CONTAINING PROTEIN"/>
    <property type="match status" value="1"/>
</dbReference>
<dbReference type="EMBL" id="CAACVG010006811">
    <property type="protein sequence ID" value="VEN41913.1"/>
    <property type="molecule type" value="Genomic_DNA"/>
</dbReference>
<dbReference type="PANTHER" id="PTHR16515">
    <property type="entry name" value="PR DOMAIN ZINC FINGER PROTEIN"/>
    <property type="match status" value="1"/>
</dbReference>
<feature type="domain" description="C2H2-type" evidence="10">
    <location>
        <begin position="435"/>
        <end position="463"/>
    </location>
</feature>
<feature type="domain" description="C2H2-type" evidence="10">
    <location>
        <begin position="660"/>
        <end position="688"/>
    </location>
</feature>
<evidence type="ECO:0000313" key="12">
    <source>
        <dbReference type="EMBL" id="VEN41913.1"/>
    </source>
</evidence>
<dbReference type="SMART" id="SM00355">
    <property type="entry name" value="ZnF_C2H2"/>
    <property type="match status" value="13"/>
</dbReference>
<dbReference type="PROSITE" id="PS50157">
    <property type="entry name" value="ZINC_FINGER_C2H2_2"/>
    <property type="match status" value="13"/>
</dbReference>
<feature type="domain" description="C2H2-type" evidence="10">
    <location>
        <begin position="410"/>
        <end position="433"/>
    </location>
</feature>
<dbReference type="InterPro" id="IPR013087">
    <property type="entry name" value="Znf_C2H2_type"/>
</dbReference>
<feature type="compositionally biased region" description="Polar residues" evidence="9">
    <location>
        <begin position="586"/>
        <end position="600"/>
    </location>
</feature>
<dbReference type="AlphaFoldDB" id="A0A653C321"/>
<dbReference type="Pfam" id="PF00096">
    <property type="entry name" value="zf-C2H2"/>
    <property type="match status" value="5"/>
</dbReference>
<organism evidence="12 13">
    <name type="scientific">Callosobruchus maculatus</name>
    <name type="common">Southern cowpea weevil</name>
    <name type="synonym">Pulse bruchid</name>
    <dbReference type="NCBI Taxonomy" id="64391"/>
    <lineage>
        <taxon>Eukaryota</taxon>
        <taxon>Metazoa</taxon>
        <taxon>Ecdysozoa</taxon>
        <taxon>Arthropoda</taxon>
        <taxon>Hexapoda</taxon>
        <taxon>Insecta</taxon>
        <taxon>Pterygota</taxon>
        <taxon>Neoptera</taxon>
        <taxon>Endopterygota</taxon>
        <taxon>Coleoptera</taxon>
        <taxon>Polyphaga</taxon>
        <taxon>Cucujiformia</taxon>
        <taxon>Chrysomeloidea</taxon>
        <taxon>Chrysomelidae</taxon>
        <taxon>Bruchinae</taxon>
        <taxon>Bruchini</taxon>
        <taxon>Callosobruchus</taxon>
    </lineage>
</organism>
<keyword evidence="3" id="KW-0677">Repeat</keyword>
<dbReference type="OrthoDB" id="6077919at2759"/>
<feature type="domain" description="C2H2-type" evidence="10">
    <location>
        <begin position="632"/>
        <end position="660"/>
    </location>
</feature>
<feature type="domain" description="ZAD" evidence="11">
    <location>
        <begin position="67"/>
        <end position="142"/>
    </location>
</feature>
<dbReference type="InterPro" id="IPR050331">
    <property type="entry name" value="Zinc_finger"/>
</dbReference>
<dbReference type="FunFam" id="3.30.160.60:FF:001049">
    <property type="entry name" value="zinc finger protein 319"/>
    <property type="match status" value="1"/>
</dbReference>
<feature type="binding site" evidence="8">
    <location>
        <position position="72"/>
    </location>
    <ligand>
        <name>Zn(2+)</name>
        <dbReference type="ChEBI" id="CHEBI:29105"/>
    </ligand>
</feature>
<keyword evidence="5 8" id="KW-0862">Zinc</keyword>
<dbReference type="GO" id="GO:0010468">
    <property type="term" value="P:regulation of gene expression"/>
    <property type="evidence" value="ECO:0007669"/>
    <property type="project" value="TreeGrafter"/>
</dbReference>
<dbReference type="Gene3D" id="3.40.1800.20">
    <property type="match status" value="1"/>
</dbReference>
<feature type="domain" description="C2H2-type" evidence="10">
    <location>
        <begin position="464"/>
        <end position="488"/>
    </location>
</feature>
<feature type="binding site" evidence="8">
    <location>
        <position position="69"/>
    </location>
    <ligand>
        <name>Zn(2+)</name>
        <dbReference type="ChEBI" id="CHEBI:29105"/>
    </ligand>
</feature>
<dbReference type="PROSITE" id="PS51915">
    <property type="entry name" value="ZAD"/>
    <property type="match status" value="1"/>
</dbReference>
<evidence type="ECO:0000256" key="5">
    <source>
        <dbReference type="ARBA" id="ARBA00022833"/>
    </source>
</evidence>
<feature type="domain" description="C2H2-type" evidence="10">
    <location>
        <begin position="510"/>
        <end position="537"/>
    </location>
</feature>
<reference evidence="12 13" key="1">
    <citation type="submission" date="2019-01" db="EMBL/GenBank/DDBJ databases">
        <authorList>
            <person name="Sayadi A."/>
        </authorList>
    </citation>
    <scope>NUCLEOTIDE SEQUENCE [LARGE SCALE GENOMIC DNA]</scope>
</reference>
<evidence type="ECO:0000256" key="7">
    <source>
        <dbReference type="PROSITE-ProRule" id="PRU00042"/>
    </source>
</evidence>
<feature type="domain" description="C2H2-type" evidence="10">
    <location>
        <begin position="381"/>
        <end position="409"/>
    </location>
</feature>
<feature type="domain" description="C2H2-type" evidence="10">
    <location>
        <begin position="743"/>
        <end position="771"/>
    </location>
</feature>
<dbReference type="GO" id="GO:0005634">
    <property type="term" value="C:nucleus"/>
    <property type="evidence" value="ECO:0007669"/>
    <property type="project" value="UniProtKB-SubCell"/>
</dbReference>
<dbReference type="InterPro" id="IPR036236">
    <property type="entry name" value="Znf_C2H2_sf"/>
</dbReference>
<dbReference type="InterPro" id="IPR012934">
    <property type="entry name" value="Znf_AD"/>
</dbReference>
<evidence type="ECO:0000256" key="9">
    <source>
        <dbReference type="SAM" id="MobiDB-lite"/>
    </source>
</evidence>
<dbReference type="Pfam" id="PF07776">
    <property type="entry name" value="zf-AD"/>
    <property type="match status" value="1"/>
</dbReference>
<evidence type="ECO:0000256" key="8">
    <source>
        <dbReference type="PROSITE-ProRule" id="PRU01263"/>
    </source>
</evidence>
<feature type="binding site" evidence="8">
    <location>
        <position position="115"/>
    </location>
    <ligand>
        <name>Zn(2+)</name>
        <dbReference type="ChEBI" id="CHEBI:29105"/>
    </ligand>
</feature>
<dbReference type="GO" id="GO:0008270">
    <property type="term" value="F:zinc ion binding"/>
    <property type="evidence" value="ECO:0007669"/>
    <property type="project" value="UniProtKB-UniRule"/>
</dbReference>
<feature type="binding site" evidence="8">
    <location>
        <position position="118"/>
    </location>
    <ligand>
        <name>Zn(2+)</name>
        <dbReference type="ChEBI" id="CHEBI:29105"/>
    </ligand>
</feature>
<dbReference type="Gene3D" id="3.30.160.60">
    <property type="entry name" value="Classic Zinc Finger"/>
    <property type="match status" value="7"/>
</dbReference>
<keyword evidence="4 7" id="KW-0863">Zinc-finger</keyword>
<evidence type="ECO:0000256" key="4">
    <source>
        <dbReference type="ARBA" id="ARBA00022771"/>
    </source>
</evidence>
<evidence type="ECO:0000259" key="10">
    <source>
        <dbReference type="PROSITE" id="PS50157"/>
    </source>
</evidence>
<gene>
    <name evidence="12" type="ORF">CALMAC_LOCUS5570</name>
</gene>
<evidence type="ECO:0000256" key="1">
    <source>
        <dbReference type="ARBA" id="ARBA00004123"/>
    </source>
</evidence>
<feature type="domain" description="C2H2-type" evidence="10">
    <location>
        <begin position="265"/>
        <end position="292"/>
    </location>
</feature>
<sequence>MSKIYTVGTLYIEFYCIFEFPAEQPEAPHYCLSTILLKRNLHIRPLPISSSGVRLVVKMDSTANILQFCRLCLVKDGVNIPIFDEQGDIRQIYLKISSCLPVKVAREDHLPKKICDGCSNKLDICYDFWRTSAESEKQLLAWLGATGKDAAQVNVKEEDNFDEPLASDISKNDDDENKCYMFEQKVEEGPPVEINDEPPPSKRPRRTAAMEDDSDETDGDDREPAFVDVPSTSADDQPGPSGVSKDGSDAPLKEHIPTHNGVKRFLCTVCGKGFLRHHHLVRHSMVHTVEKPFRCETCLKGFARRTRLRQHKCRGPPEQASAAITPKGRKRVAMSPLPCLQLRIKPEDVQLHWSCPECLGAFITLEQLFSHSREVHSSDMYHCDVCSKMYREMRQLHQHKQFVHQTAPTYECSECPEIFKTQKQFASHRRMVHIYKCNLCGKKFGLAEMLEIHRKAVHTKEWYYECPLCKEIFKTEEQLCDHLKEMHSPVFETKTQLSRHKAAIHYTLIHPCTVCGIIFQEPDKLELHKNCHTNEVQHKKFHTNEEQHMMFQTNEEQHEKSHTNEDQRMEFHTNKEQHKESHTNKQKTSNESNEADATNNDDLKCPDQRVVANSYLPCLQLRVKPEDVQLHWSCPECLGTFNTLEQLFSHSREVHSSDMYHCHLCGKMYQEVEKLHQHKYFMHPTSPTYECSECPEGFETQRQFATHRKMVHTYNCNICGKRFRLAELLEIHRKVVHPQEWYYECSICNAIFKTEEQMCEHLKEIHSPDVYPCDVCKETLQLLKVQRH</sequence>
<keyword evidence="13" id="KW-1185">Reference proteome</keyword>
<feature type="domain" description="C2H2-type" evidence="10">
    <location>
        <begin position="353"/>
        <end position="381"/>
    </location>
</feature>